<evidence type="ECO:0000313" key="18">
    <source>
        <dbReference type="Proteomes" id="UP000185557"/>
    </source>
</evidence>
<sequence length="732" mass="79535">MTNKTYQDYVEEIDLQRYWLVLKRRWLPATLVLGTCMAGSVLFALTRDPSYSAEGSILVRPDLTPTLTGVGTDIRELPLSVNNLQNQSSVVLSTAVMESVIDNLGLTDDDGLPLKPADLSTTLKVESAEQADILQISYSSDDPNEAASVVNAVMDAYLERDILSNRLKAATAREFIERQLPIAEADLDRSAAALQQFKDANGIVVLEDEAVVAVTAIAELDTQIRDVSSTLASANTQASELQEQLAIPLEQAKRIETLSQSTAVQQALTDLQLAQAELASQRSLYRETHPTVINLERRVESLQSLLSERVEDIVGTTALASLGNLQMSPLDQQLTTELATAVVNRSSLASQLQSLVESRNRYAERIQAFPALEKRQLELTQRLQSAQLNYENLLAAFQQTQLAENQTVGSAEILERAEPAEDAGSLLVPALVLGTFLGGLLGIACAFFLDLVDKSVKTAKDGEMLLGYTLIGLVPKFRTRPESEGSAAYLAGRLDRSAYVPALDRDQPMVSAAFQMLQANLKFTSSDTPHRIIAVTSSVSEEGKSAVSANLAATLAHSGKQVLLIDADLRSPSQHHIWDVINRAGLSQVLIREETQQDVIHQISENLTLMTAGALPPNPLAILDSERMADLLQQMKRQYDYILIDTPPLLGAADAAVLGRMADGVLLVLRPRKVDSANALAAKSFLERSQANVLGVVANGVDINNEHGDYVSRIKAGEYGKTTLSEMQTTVR</sequence>
<dbReference type="NCBIfam" id="TIGR01007">
    <property type="entry name" value="eps_fam"/>
    <property type="match status" value="1"/>
</dbReference>
<keyword evidence="6" id="KW-0808">Transferase</keyword>
<reference evidence="17 18" key="1">
    <citation type="submission" date="2016-11" db="EMBL/GenBank/DDBJ databases">
        <title>Draft Genome Sequences of Nine Cyanobacterial Strains from Diverse Habitats.</title>
        <authorList>
            <person name="Zhu T."/>
            <person name="Hou S."/>
            <person name="Lu X."/>
            <person name="Hess W.R."/>
        </authorList>
    </citation>
    <scope>NUCLEOTIDE SEQUENCE [LARGE SCALE GENOMIC DNA]</scope>
    <source>
        <strain evidence="17 18">NIES-30</strain>
    </source>
</reference>
<dbReference type="FunFam" id="3.40.50.300:FF:000527">
    <property type="entry name" value="Tyrosine-protein kinase etk"/>
    <property type="match status" value="1"/>
</dbReference>
<evidence type="ECO:0000256" key="13">
    <source>
        <dbReference type="ARBA" id="ARBA00023137"/>
    </source>
</evidence>
<dbReference type="Gene3D" id="3.40.50.300">
    <property type="entry name" value="P-loop containing nucleotide triphosphate hydrolases"/>
    <property type="match status" value="1"/>
</dbReference>
<keyword evidence="11 15" id="KW-1133">Transmembrane helix</keyword>
<dbReference type="Pfam" id="PF10609">
    <property type="entry name" value="ParA"/>
    <property type="match status" value="1"/>
</dbReference>
<comment type="catalytic activity">
    <reaction evidence="14">
        <text>L-tyrosyl-[protein] + ATP = O-phospho-L-tyrosyl-[protein] + ADP + H(+)</text>
        <dbReference type="Rhea" id="RHEA:10596"/>
        <dbReference type="Rhea" id="RHEA-COMP:10136"/>
        <dbReference type="Rhea" id="RHEA-COMP:20101"/>
        <dbReference type="ChEBI" id="CHEBI:15378"/>
        <dbReference type="ChEBI" id="CHEBI:30616"/>
        <dbReference type="ChEBI" id="CHEBI:46858"/>
        <dbReference type="ChEBI" id="CHEBI:61978"/>
        <dbReference type="ChEBI" id="CHEBI:456216"/>
        <dbReference type="EC" id="2.7.10.2"/>
    </reaction>
</comment>
<dbReference type="PANTHER" id="PTHR32309:SF13">
    <property type="entry name" value="FERRIC ENTEROBACTIN TRANSPORT PROTEIN FEPE"/>
    <property type="match status" value="1"/>
</dbReference>
<evidence type="ECO:0000256" key="5">
    <source>
        <dbReference type="ARBA" id="ARBA00022475"/>
    </source>
</evidence>
<evidence type="ECO:0000256" key="1">
    <source>
        <dbReference type="ARBA" id="ARBA00004651"/>
    </source>
</evidence>
<comment type="similarity">
    <text evidence="3">Belongs to the CpsD/CapB family.</text>
</comment>
<dbReference type="STRING" id="549789.NIES30_05120"/>
<comment type="caution">
    <text evidence="17">The sequence shown here is derived from an EMBL/GenBank/DDBJ whole genome shotgun (WGS) entry which is preliminary data.</text>
</comment>
<dbReference type="EMBL" id="MRCG01000002">
    <property type="protein sequence ID" value="OKH50084.1"/>
    <property type="molecule type" value="Genomic_DNA"/>
</dbReference>
<dbReference type="OrthoDB" id="9758283at2"/>
<proteinExistence type="inferred from homology"/>
<keyword evidence="18" id="KW-1185">Reference proteome</keyword>
<evidence type="ECO:0000256" key="4">
    <source>
        <dbReference type="ARBA" id="ARBA00011903"/>
    </source>
</evidence>
<dbReference type="InterPro" id="IPR003856">
    <property type="entry name" value="LPS_length_determ_N"/>
</dbReference>
<feature type="domain" description="Polysaccharide chain length determinant N-terminal" evidence="16">
    <location>
        <begin position="11"/>
        <end position="104"/>
    </location>
</feature>
<evidence type="ECO:0000256" key="7">
    <source>
        <dbReference type="ARBA" id="ARBA00022692"/>
    </source>
</evidence>
<evidence type="ECO:0000256" key="14">
    <source>
        <dbReference type="ARBA" id="ARBA00051245"/>
    </source>
</evidence>
<dbReference type="InterPro" id="IPR033756">
    <property type="entry name" value="YlxH/NBP35"/>
</dbReference>
<evidence type="ECO:0000256" key="2">
    <source>
        <dbReference type="ARBA" id="ARBA00006683"/>
    </source>
</evidence>
<keyword evidence="10" id="KW-0067">ATP-binding</keyword>
<evidence type="ECO:0000313" key="17">
    <source>
        <dbReference type="EMBL" id="OKH50084.1"/>
    </source>
</evidence>
<protein>
    <recommendedName>
        <fullName evidence="4">non-specific protein-tyrosine kinase</fullName>
        <ecNumber evidence="4">2.7.10.2</ecNumber>
    </recommendedName>
</protein>
<evidence type="ECO:0000256" key="3">
    <source>
        <dbReference type="ARBA" id="ARBA00007316"/>
    </source>
</evidence>
<dbReference type="InterPro" id="IPR005702">
    <property type="entry name" value="Wzc-like_C"/>
</dbReference>
<evidence type="ECO:0000259" key="16">
    <source>
        <dbReference type="Pfam" id="PF02706"/>
    </source>
</evidence>
<comment type="similarity">
    <text evidence="2">Belongs to the CpsC/CapA family.</text>
</comment>
<dbReference type="InterPro" id="IPR050445">
    <property type="entry name" value="Bact_polysacc_biosynth/exp"/>
</dbReference>
<keyword evidence="7 15" id="KW-0812">Transmembrane</keyword>
<dbReference type="EC" id="2.7.10.2" evidence="4"/>
<dbReference type="CDD" id="cd05387">
    <property type="entry name" value="BY-kinase"/>
    <property type="match status" value="1"/>
</dbReference>
<evidence type="ECO:0000256" key="15">
    <source>
        <dbReference type="SAM" id="Phobius"/>
    </source>
</evidence>
<dbReference type="Proteomes" id="UP000185557">
    <property type="component" value="Unassembled WGS sequence"/>
</dbReference>
<dbReference type="InterPro" id="IPR027417">
    <property type="entry name" value="P-loop_NTPase"/>
</dbReference>
<comment type="subcellular location">
    <subcellularLocation>
        <location evidence="1">Cell membrane</location>
        <topology evidence="1">Multi-pass membrane protein</topology>
    </subcellularLocation>
</comment>
<keyword evidence="5" id="KW-1003">Cell membrane</keyword>
<keyword evidence="13" id="KW-0829">Tyrosine-protein kinase</keyword>
<evidence type="ECO:0000256" key="8">
    <source>
        <dbReference type="ARBA" id="ARBA00022741"/>
    </source>
</evidence>
<accession>A0A1U7J9E0</accession>
<dbReference type="SUPFAM" id="SSF52540">
    <property type="entry name" value="P-loop containing nucleoside triphosphate hydrolases"/>
    <property type="match status" value="1"/>
</dbReference>
<dbReference type="RefSeq" id="WP_073607325.1">
    <property type="nucleotide sequence ID" value="NZ_MRCG01000002.1"/>
</dbReference>
<keyword evidence="8" id="KW-0547">Nucleotide-binding</keyword>
<evidence type="ECO:0000256" key="9">
    <source>
        <dbReference type="ARBA" id="ARBA00022777"/>
    </source>
</evidence>
<keyword evidence="12 15" id="KW-0472">Membrane</keyword>
<gene>
    <name evidence="17" type="ORF">NIES30_05120</name>
</gene>
<feature type="transmembrane region" description="Helical" evidence="15">
    <location>
        <begin position="26"/>
        <end position="45"/>
    </location>
</feature>
<evidence type="ECO:0000256" key="11">
    <source>
        <dbReference type="ARBA" id="ARBA00022989"/>
    </source>
</evidence>
<dbReference type="GO" id="GO:0042802">
    <property type="term" value="F:identical protein binding"/>
    <property type="evidence" value="ECO:0007669"/>
    <property type="project" value="UniProtKB-ARBA"/>
</dbReference>
<dbReference type="GO" id="GO:0005524">
    <property type="term" value="F:ATP binding"/>
    <property type="evidence" value="ECO:0007669"/>
    <property type="project" value="UniProtKB-KW"/>
</dbReference>
<keyword evidence="9" id="KW-0418">Kinase</keyword>
<organism evidence="17 18">
    <name type="scientific">Phormidium tenue NIES-30</name>
    <dbReference type="NCBI Taxonomy" id="549789"/>
    <lineage>
        <taxon>Bacteria</taxon>
        <taxon>Bacillati</taxon>
        <taxon>Cyanobacteriota</taxon>
        <taxon>Cyanophyceae</taxon>
        <taxon>Oscillatoriophycideae</taxon>
        <taxon>Oscillatoriales</taxon>
        <taxon>Oscillatoriaceae</taxon>
        <taxon>Phormidium</taxon>
    </lineage>
</organism>
<dbReference type="AlphaFoldDB" id="A0A1U7J9E0"/>
<dbReference type="PANTHER" id="PTHR32309">
    <property type="entry name" value="TYROSINE-PROTEIN KINASE"/>
    <property type="match status" value="1"/>
</dbReference>
<name>A0A1U7J9E0_9CYAN</name>
<evidence type="ECO:0000256" key="12">
    <source>
        <dbReference type="ARBA" id="ARBA00023136"/>
    </source>
</evidence>
<dbReference type="GO" id="GO:0004715">
    <property type="term" value="F:non-membrane spanning protein tyrosine kinase activity"/>
    <property type="evidence" value="ECO:0007669"/>
    <property type="project" value="UniProtKB-EC"/>
</dbReference>
<evidence type="ECO:0000256" key="10">
    <source>
        <dbReference type="ARBA" id="ARBA00022840"/>
    </source>
</evidence>
<evidence type="ECO:0000256" key="6">
    <source>
        <dbReference type="ARBA" id="ARBA00022679"/>
    </source>
</evidence>
<dbReference type="GO" id="GO:0005886">
    <property type="term" value="C:plasma membrane"/>
    <property type="evidence" value="ECO:0007669"/>
    <property type="project" value="UniProtKB-SubCell"/>
</dbReference>
<dbReference type="Pfam" id="PF02706">
    <property type="entry name" value="Wzz"/>
    <property type="match status" value="1"/>
</dbReference>